<sequence>MPSADADARALAGAKDMLREAVRHRRASRSAEEREADDLARFERVRELFGHPGGEPTVAAYLSTGAEPSTTRLVGWLAAQDVPVLLPLMGRRSDGTRRPGPDWAAYSGGTPLRSGPFGIPEPDAEGLGPAALGRASVVVCAALAATAAGDRLGTGGGWYDRALPHAAPDAVLVALLNDDEVLSTLPSQPWDVRVDVVVTPTRVLRTSEA</sequence>
<dbReference type="SUPFAM" id="SSF100950">
    <property type="entry name" value="NagB/RpiA/CoA transferase-like"/>
    <property type="match status" value="1"/>
</dbReference>
<dbReference type="GO" id="GO:0046872">
    <property type="term" value="F:metal ion binding"/>
    <property type="evidence" value="ECO:0007669"/>
    <property type="project" value="UniProtKB-KW"/>
</dbReference>
<organism evidence="6 7">
    <name type="scientific">Auraticoccus monumenti</name>
    <dbReference type="NCBI Taxonomy" id="675864"/>
    <lineage>
        <taxon>Bacteria</taxon>
        <taxon>Bacillati</taxon>
        <taxon>Actinomycetota</taxon>
        <taxon>Actinomycetes</taxon>
        <taxon>Propionibacteriales</taxon>
        <taxon>Propionibacteriaceae</taxon>
        <taxon>Auraticoccus</taxon>
    </lineage>
</organism>
<dbReference type="Gene3D" id="3.40.50.10420">
    <property type="entry name" value="NagB/RpiA/CoA transferase-like"/>
    <property type="match status" value="1"/>
</dbReference>
<dbReference type="STRING" id="675864.SAMN04489747_2023"/>
<feature type="binding site" evidence="4">
    <location>
        <position position="62"/>
    </location>
    <ligand>
        <name>substrate</name>
    </ligand>
</feature>
<evidence type="ECO:0000256" key="1">
    <source>
        <dbReference type="ARBA" id="ARBA00010638"/>
    </source>
</evidence>
<evidence type="ECO:0000256" key="3">
    <source>
        <dbReference type="ARBA" id="ARBA00022840"/>
    </source>
</evidence>
<evidence type="ECO:0000256" key="5">
    <source>
        <dbReference type="RuleBase" id="RU361279"/>
    </source>
</evidence>
<feature type="binding site" evidence="4">
    <location>
        <begin position="151"/>
        <end position="159"/>
    </location>
    <ligand>
        <name>ATP</name>
        <dbReference type="ChEBI" id="CHEBI:30616"/>
    </ligand>
</feature>
<dbReference type="EC" id="6.3.3.2" evidence="5"/>
<proteinExistence type="inferred from homology"/>
<keyword evidence="6" id="KW-0436">Ligase</keyword>
<protein>
    <recommendedName>
        <fullName evidence="5">5-formyltetrahydrofolate cyclo-ligase</fullName>
        <ecNumber evidence="5">6.3.3.2</ecNumber>
    </recommendedName>
</protein>
<feature type="binding site" evidence="4">
    <location>
        <begin position="15"/>
        <end position="19"/>
    </location>
    <ligand>
        <name>ATP</name>
        <dbReference type="ChEBI" id="CHEBI:30616"/>
    </ligand>
</feature>
<dbReference type="NCBIfam" id="TIGR02727">
    <property type="entry name" value="MTHFS_bact"/>
    <property type="match status" value="1"/>
</dbReference>
<comment type="cofactor">
    <cofactor evidence="5">
        <name>Mg(2+)</name>
        <dbReference type="ChEBI" id="CHEBI:18420"/>
    </cofactor>
</comment>
<evidence type="ECO:0000256" key="4">
    <source>
        <dbReference type="PIRSR" id="PIRSR006806-1"/>
    </source>
</evidence>
<keyword evidence="3 4" id="KW-0067">ATP-binding</keyword>
<comment type="catalytic activity">
    <reaction evidence="5">
        <text>(6S)-5-formyl-5,6,7,8-tetrahydrofolate + ATP = (6R)-5,10-methenyltetrahydrofolate + ADP + phosphate</text>
        <dbReference type="Rhea" id="RHEA:10488"/>
        <dbReference type="ChEBI" id="CHEBI:30616"/>
        <dbReference type="ChEBI" id="CHEBI:43474"/>
        <dbReference type="ChEBI" id="CHEBI:57455"/>
        <dbReference type="ChEBI" id="CHEBI:57457"/>
        <dbReference type="ChEBI" id="CHEBI:456216"/>
        <dbReference type="EC" id="6.3.3.2"/>
    </reaction>
</comment>
<dbReference type="GO" id="GO:0009396">
    <property type="term" value="P:folic acid-containing compound biosynthetic process"/>
    <property type="evidence" value="ECO:0007669"/>
    <property type="project" value="TreeGrafter"/>
</dbReference>
<dbReference type="PANTHER" id="PTHR23407:SF1">
    <property type="entry name" value="5-FORMYLTETRAHYDROFOLATE CYCLO-LIGASE"/>
    <property type="match status" value="1"/>
</dbReference>
<keyword evidence="5" id="KW-0460">Magnesium</keyword>
<dbReference type="OrthoDB" id="3242798at2"/>
<evidence type="ECO:0000313" key="7">
    <source>
        <dbReference type="Proteomes" id="UP000198546"/>
    </source>
</evidence>
<dbReference type="RefSeq" id="WP_090592940.1">
    <property type="nucleotide sequence ID" value="NZ_LT629688.1"/>
</dbReference>
<accession>A0A1G6YL30</accession>
<keyword evidence="5" id="KW-0479">Metal-binding</keyword>
<comment type="similarity">
    <text evidence="1 5">Belongs to the 5-formyltetrahydrofolate cyclo-ligase family.</text>
</comment>
<dbReference type="GO" id="GO:0030272">
    <property type="term" value="F:5-formyltetrahydrofolate cyclo-ligase activity"/>
    <property type="evidence" value="ECO:0007669"/>
    <property type="project" value="UniProtKB-EC"/>
</dbReference>
<dbReference type="Pfam" id="PF01812">
    <property type="entry name" value="5-FTHF_cyc-lig"/>
    <property type="match status" value="1"/>
</dbReference>
<dbReference type="Proteomes" id="UP000198546">
    <property type="component" value="Chromosome i"/>
</dbReference>
<keyword evidence="2 4" id="KW-0547">Nucleotide-binding</keyword>
<dbReference type="GO" id="GO:0035999">
    <property type="term" value="P:tetrahydrofolate interconversion"/>
    <property type="evidence" value="ECO:0007669"/>
    <property type="project" value="TreeGrafter"/>
</dbReference>
<name>A0A1G6YL30_9ACTN</name>
<dbReference type="InterPro" id="IPR024185">
    <property type="entry name" value="FTHF_cligase-like_sf"/>
</dbReference>
<dbReference type="GO" id="GO:0005524">
    <property type="term" value="F:ATP binding"/>
    <property type="evidence" value="ECO:0007669"/>
    <property type="project" value="UniProtKB-KW"/>
</dbReference>
<dbReference type="InterPro" id="IPR037171">
    <property type="entry name" value="NagB/RpiA_transferase-like"/>
</dbReference>
<dbReference type="PANTHER" id="PTHR23407">
    <property type="entry name" value="ATPASE INHIBITOR/5-FORMYLTETRAHYDROFOLATE CYCLO-LIGASE"/>
    <property type="match status" value="1"/>
</dbReference>
<evidence type="ECO:0000313" key="6">
    <source>
        <dbReference type="EMBL" id="SDD90345.1"/>
    </source>
</evidence>
<dbReference type="InterPro" id="IPR002698">
    <property type="entry name" value="FTHF_cligase"/>
</dbReference>
<evidence type="ECO:0000256" key="2">
    <source>
        <dbReference type="ARBA" id="ARBA00022741"/>
    </source>
</evidence>
<gene>
    <name evidence="6" type="ORF">SAMN04489747_2023</name>
</gene>
<dbReference type="EMBL" id="LT629688">
    <property type="protein sequence ID" value="SDD90345.1"/>
    <property type="molecule type" value="Genomic_DNA"/>
</dbReference>
<reference evidence="6 7" key="1">
    <citation type="submission" date="2016-10" db="EMBL/GenBank/DDBJ databases">
        <authorList>
            <person name="de Groot N.N."/>
        </authorList>
    </citation>
    <scope>NUCLEOTIDE SEQUENCE [LARGE SCALE GENOMIC DNA]</scope>
    <source>
        <strain evidence="6 7">MON 2.2</strain>
    </source>
</reference>
<dbReference type="PIRSF" id="PIRSF006806">
    <property type="entry name" value="FTHF_cligase"/>
    <property type="match status" value="1"/>
</dbReference>
<dbReference type="AlphaFoldDB" id="A0A1G6YL30"/>
<keyword evidence="7" id="KW-1185">Reference proteome</keyword>
<feature type="binding site" evidence="4">
    <location>
        <position position="67"/>
    </location>
    <ligand>
        <name>substrate</name>
    </ligand>
</feature>